<dbReference type="Proteomes" id="UP000598467">
    <property type="component" value="Unassembled WGS sequence"/>
</dbReference>
<reference evidence="2" key="1">
    <citation type="submission" date="2020-05" db="EMBL/GenBank/DDBJ databases">
        <title>Identification of trans-AT polyketide cluster in two marine bacteria, producers of a novel glutaramide-containing polyketide sesbanimide D and analogs.</title>
        <authorList>
            <person name="Kacar D."/>
            <person name="Rodriguez P."/>
            <person name="Canedo L."/>
            <person name="Gonzalez E."/>
            <person name="Galan B."/>
            <person name="De La Calle F."/>
            <person name="Garcia J.L."/>
        </authorList>
    </citation>
    <scope>NUCLEOTIDE SEQUENCE</scope>
    <source>
        <strain evidence="2">PHM038</strain>
    </source>
</reference>
<feature type="region of interest" description="Disordered" evidence="1">
    <location>
        <begin position="423"/>
        <end position="442"/>
    </location>
</feature>
<dbReference type="RefSeq" id="WP_190289602.1">
    <property type="nucleotide sequence ID" value="NZ_JABFCZ010000002.1"/>
</dbReference>
<dbReference type="SUPFAM" id="SSF51905">
    <property type="entry name" value="FAD/NAD(P)-binding domain"/>
    <property type="match status" value="1"/>
</dbReference>
<dbReference type="PANTHER" id="PTHR42685">
    <property type="entry name" value="GERANYLGERANYL DIPHOSPHATE REDUCTASE"/>
    <property type="match status" value="1"/>
</dbReference>
<protein>
    <submittedName>
        <fullName evidence="2">Pilus assembly protein CpaE</fullName>
    </submittedName>
</protein>
<dbReference type="Pfam" id="PF05834">
    <property type="entry name" value="Lycopene_cycl"/>
    <property type="match status" value="1"/>
</dbReference>
<gene>
    <name evidence="2" type="ORF">HK439_01525</name>
</gene>
<dbReference type="Gene3D" id="3.50.50.60">
    <property type="entry name" value="FAD/NAD(P)-binding domain"/>
    <property type="match status" value="1"/>
</dbReference>
<feature type="compositionally biased region" description="Basic and acidic residues" evidence="1">
    <location>
        <begin position="432"/>
        <end position="442"/>
    </location>
</feature>
<dbReference type="Gene3D" id="3.30.9.100">
    <property type="match status" value="1"/>
</dbReference>
<evidence type="ECO:0000313" key="2">
    <source>
        <dbReference type="EMBL" id="MBD1544927.1"/>
    </source>
</evidence>
<evidence type="ECO:0000313" key="3">
    <source>
        <dbReference type="Proteomes" id="UP000598467"/>
    </source>
</evidence>
<organism evidence="2 3">
    <name type="scientific">Roseibium aggregatum</name>
    <dbReference type="NCBI Taxonomy" id="187304"/>
    <lineage>
        <taxon>Bacteria</taxon>
        <taxon>Pseudomonadati</taxon>
        <taxon>Pseudomonadota</taxon>
        <taxon>Alphaproteobacteria</taxon>
        <taxon>Hyphomicrobiales</taxon>
        <taxon>Stappiaceae</taxon>
        <taxon>Roseibium</taxon>
    </lineage>
</organism>
<sequence length="442" mass="47851">MAACFDVAVAGGGPAGAFAARELARTGVDVVLIDPDTTRPRLEGLGERVALILRQKGLEDALQAASAPMRRSVRWAGLNDTANGERLVRRHDFDAALRHAAIEAGVTVRKARLRRIEQDDPETGVTLSLADGETVTARLMIDARGRQAPSTNRQKGPQTLAIAGLFSRPTPHSGTHVEATPQGWVWSAVEPGFGPWLQICIDADDLPGSGQAALAERMRAFLAQPQFDGRFETYGFEGDLLARPAGLVLSAPKLSLPVLSIGDAAVAIDPLSGHGLFWAISSALAAVPSVLTLLEGEDPDLAARFYRHRVVGTFWRQARIGRDFYRLETDLAAHPFWAARAAWPDNEPAHAVADATRLDRRVVVDGNRLKEREVLITPQDPEGVAFVCGLPVRELLELSRTEARATGPAEALRWLESRGLLSGLPDQPQKATETHTRMRETA</sequence>
<dbReference type="EMBL" id="JABFCZ010000002">
    <property type="protein sequence ID" value="MBD1544927.1"/>
    <property type="molecule type" value="Genomic_DNA"/>
</dbReference>
<proteinExistence type="predicted"/>
<comment type="caution">
    <text evidence="2">The sequence shown here is derived from an EMBL/GenBank/DDBJ whole genome shotgun (WGS) entry which is preliminary data.</text>
</comment>
<dbReference type="AlphaFoldDB" id="A0A926S501"/>
<dbReference type="InterPro" id="IPR036188">
    <property type="entry name" value="FAD/NAD-bd_sf"/>
</dbReference>
<evidence type="ECO:0000256" key="1">
    <source>
        <dbReference type="SAM" id="MobiDB-lite"/>
    </source>
</evidence>
<dbReference type="InterPro" id="IPR050407">
    <property type="entry name" value="Geranylgeranyl_reductase"/>
</dbReference>
<name>A0A926S501_9HYPH</name>
<dbReference type="PANTHER" id="PTHR42685:SF22">
    <property type="entry name" value="CONDITIONED MEDIUM FACTOR RECEPTOR 1"/>
    <property type="match status" value="1"/>
</dbReference>
<dbReference type="PRINTS" id="PR00420">
    <property type="entry name" value="RNGMNOXGNASE"/>
</dbReference>
<accession>A0A926S501</accession>